<dbReference type="AlphaFoldDB" id="A0A0X8X6Q7"/>
<evidence type="ECO:0000256" key="6">
    <source>
        <dbReference type="ARBA" id="ARBA00022692"/>
    </source>
</evidence>
<proteinExistence type="inferred from homology"/>
<dbReference type="RefSeq" id="WP_096406706.1">
    <property type="nucleotide sequence ID" value="NZ_AP017372.2"/>
</dbReference>
<dbReference type="OrthoDB" id="6120808at2"/>
<dbReference type="Pfam" id="PF04612">
    <property type="entry name" value="T2SSM"/>
    <property type="match status" value="1"/>
</dbReference>
<dbReference type="GO" id="GO:0015628">
    <property type="term" value="P:protein secretion by the type II secretion system"/>
    <property type="evidence" value="ECO:0007669"/>
    <property type="project" value="InterPro"/>
</dbReference>
<gene>
    <name evidence="12" type="ORF">HH1059_25360</name>
</gene>
<evidence type="ECO:0000256" key="3">
    <source>
        <dbReference type="ARBA" id="ARBA00022448"/>
    </source>
</evidence>
<evidence type="ECO:0000256" key="2">
    <source>
        <dbReference type="ARBA" id="ARBA00010637"/>
    </source>
</evidence>
<evidence type="ECO:0000256" key="8">
    <source>
        <dbReference type="ARBA" id="ARBA00022989"/>
    </source>
</evidence>
<evidence type="ECO:0000313" key="13">
    <source>
        <dbReference type="Proteomes" id="UP000218890"/>
    </source>
</evidence>
<sequence>MKPASLVVELRDQISRWWSARNTRERWIVGSGAVIAFVVLPYVWFWEPLVERAEGLRAEVTEQRRDLAWMRDAAQQIKAAGEGGAGATEPVTDGRSLLGLVDRSARHSGLNDQVSRVQPDGESSVRVWLDRAPFNDLVKWLDNLEGAGGVVVSDLTVERTGEEGLVDARLTLEVGS</sequence>
<evidence type="ECO:0000256" key="4">
    <source>
        <dbReference type="ARBA" id="ARBA00022475"/>
    </source>
</evidence>
<evidence type="ECO:0000256" key="1">
    <source>
        <dbReference type="ARBA" id="ARBA00004377"/>
    </source>
</evidence>
<evidence type="ECO:0000256" key="11">
    <source>
        <dbReference type="SAM" id="Phobius"/>
    </source>
</evidence>
<keyword evidence="8 11" id="KW-1133">Transmembrane helix</keyword>
<dbReference type="InterPro" id="IPR023229">
    <property type="entry name" value="T2SS_M_periplasmic_sf"/>
</dbReference>
<name>A0A0X8X6Q7_HALHR</name>
<keyword evidence="7 10" id="KW-0653">Protein transport</keyword>
<comment type="similarity">
    <text evidence="2 10">Belongs to the GSP M family.</text>
</comment>
<dbReference type="Proteomes" id="UP000218890">
    <property type="component" value="Chromosome"/>
</dbReference>
<evidence type="ECO:0000256" key="9">
    <source>
        <dbReference type="ARBA" id="ARBA00023136"/>
    </source>
</evidence>
<dbReference type="GO" id="GO:0005886">
    <property type="term" value="C:plasma membrane"/>
    <property type="evidence" value="ECO:0007669"/>
    <property type="project" value="UniProtKB-SubCell"/>
</dbReference>
<feature type="transmembrane region" description="Helical" evidence="11">
    <location>
        <begin position="27"/>
        <end position="46"/>
    </location>
</feature>
<dbReference type="Gene3D" id="3.30.1360.100">
    <property type="entry name" value="General secretion pathway protein M, EpsM"/>
    <property type="match status" value="1"/>
</dbReference>
<reference evidence="12" key="1">
    <citation type="submission" date="2016-02" db="EMBL/GenBank/DDBJ databases">
        <title>Halorhodospira halochloris DSM-1059 complete genome, version 2.</title>
        <authorList>
            <person name="Tsukatani Y."/>
        </authorList>
    </citation>
    <scope>NUCLEOTIDE SEQUENCE</scope>
    <source>
        <strain evidence="12">DSM 1059</strain>
    </source>
</reference>
<accession>A0A0X8X6Q7</accession>
<evidence type="ECO:0000313" key="12">
    <source>
        <dbReference type="EMBL" id="BAU56615.1"/>
    </source>
</evidence>
<comment type="subcellular location">
    <subcellularLocation>
        <location evidence="1">Cell inner membrane</location>
        <topology evidence="1">Single-pass membrane protein</topology>
    </subcellularLocation>
</comment>
<dbReference type="PIRSF" id="PIRSF006291">
    <property type="entry name" value="GspM"/>
    <property type="match status" value="1"/>
</dbReference>
<dbReference type="EMBL" id="AP017372">
    <property type="protein sequence ID" value="BAU56615.1"/>
    <property type="molecule type" value="Genomic_DNA"/>
</dbReference>
<organism evidence="12 13">
    <name type="scientific">Halorhodospira halochloris</name>
    <name type="common">Ectothiorhodospira halochloris</name>
    <dbReference type="NCBI Taxonomy" id="1052"/>
    <lineage>
        <taxon>Bacteria</taxon>
        <taxon>Pseudomonadati</taxon>
        <taxon>Pseudomonadota</taxon>
        <taxon>Gammaproteobacteria</taxon>
        <taxon>Chromatiales</taxon>
        <taxon>Ectothiorhodospiraceae</taxon>
        <taxon>Halorhodospira</taxon>
    </lineage>
</organism>
<keyword evidence="3 10" id="KW-0813">Transport</keyword>
<keyword evidence="5 10" id="KW-0997">Cell inner membrane</keyword>
<keyword evidence="4 10" id="KW-1003">Cell membrane</keyword>
<comment type="function">
    <text evidence="10">Inner membrane component of the type II secretion system required for the energy-dependent secretion of extracellular factors such as proteases and toxins from the periplasm.</text>
</comment>
<keyword evidence="9 10" id="KW-0472">Membrane</keyword>
<dbReference type="SUPFAM" id="SSF103054">
    <property type="entry name" value="General secretion pathway protein M, EpsM"/>
    <property type="match status" value="1"/>
</dbReference>
<keyword evidence="6 11" id="KW-0812">Transmembrane</keyword>
<evidence type="ECO:0000256" key="5">
    <source>
        <dbReference type="ARBA" id="ARBA00022519"/>
    </source>
</evidence>
<keyword evidence="13" id="KW-1185">Reference proteome</keyword>
<dbReference type="InterPro" id="IPR007690">
    <property type="entry name" value="T2SS_GspM"/>
</dbReference>
<dbReference type="GO" id="GO:0015627">
    <property type="term" value="C:type II protein secretion system complex"/>
    <property type="evidence" value="ECO:0007669"/>
    <property type="project" value="InterPro"/>
</dbReference>
<evidence type="ECO:0000256" key="7">
    <source>
        <dbReference type="ARBA" id="ARBA00022927"/>
    </source>
</evidence>
<dbReference type="KEGG" id="hhk:HH1059_25360"/>
<protein>
    <recommendedName>
        <fullName evidence="10">Type II secretion system protein M</fullName>
        <shortName evidence="10">T2SS protein M</shortName>
    </recommendedName>
    <alternativeName>
        <fullName evidence="10">General secretion pathway protein M</fullName>
    </alternativeName>
</protein>
<evidence type="ECO:0000256" key="10">
    <source>
        <dbReference type="PIRNR" id="PIRNR006291"/>
    </source>
</evidence>